<feature type="region of interest" description="Disordered" evidence="2">
    <location>
        <begin position="292"/>
        <end position="326"/>
    </location>
</feature>
<dbReference type="EMBL" id="JANUBF010000024">
    <property type="protein sequence ID" value="MCS4037713.1"/>
    <property type="molecule type" value="Genomic_DNA"/>
</dbReference>
<dbReference type="Pfam" id="PF21205">
    <property type="entry name" value="Rep3_C"/>
    <property type="match status" value="1"/>
</dbReference>
<dbReference type="GO" id="GO:0006270">
    <property type="term" value="P:DNA replication initiation"/>
    <property type="evidence" value="ECO:0007669"/>
    <property type="project" value="InterPro"/>
</dbReference>
<reference evidence="4" key="1">
    <citation type="submission" date="2022-08" db="EMBL/GenBank/DDBJ databases">
        <title>Genomic Encyclopedia of Type Strains, Phase V (KMG-V): Genome sequencing to study the core and pangenomes of soil and plant-associated prokaryotes.</title>
        <authorList>
            <person name="Whitman W."/>
        </authorList>
    </citation>
    <scope>NUCLEOTIDE SEQUENCE</scope>
    <source>
        <strain evidence="4">SP3012</strain>
    </source>
</reference>
<dbReference type="GO" id="GO:0003887">
    <property type="term" value="F:DNA-directed DNA polymerase activity"/>
    <property type="evidence" value="ECO:0007669"/>
    <property type="project" value="InterPro"/>
</dbReference>
<dbReference type="Proteomes" id="UP001155040">
    <property type="component" value="Unassembled WGS sequence"/>
</dbReference>
<dbReference type="Pfam" id="PF01051">
    <property type="entry name" value="Rep3_N"/>
    <property type="match status" value="1"/>
</dbReference>
<accession>A0A9X2UP74</accession>
<name>A0A9X2UP74_9BACT</name>
<evidence type="ECO:0000313" key="4">
    <source>
        <dbReference type="EMBL" id="MCS4037713.1"/>
    </source>
</evidence>
<dbReference type="RefSeq" id="WP_259069694.1">
    <property type="nucleotide sequence ID" value="NZ_JANTZY010000022.1"/>
</dbReference>
<organism evidence="4 5">
    <name type="scientific">Salinibacter ruber</name>
    <dbReference type="NCBI Taxonomy" id="146919"/>
    <lineage>
        <taxon>Bacteria</taxon>
        <taxon>Pseudomonadati</taxon>
        <taxon>Rhodothermota</taxon>
        <taxon>Rhodothermia</taxon>
        <taxon>Rhodothermales</taxon>
        <taxon>Salinibacteraceae</taxon>
        <taxon>Salinibacter</taxon>
    </lineage>
</organism>
<feature type="compositionally biased region" description="Basic and acidic residues" evidence="2">
    <location>
        <begin position="313"/>
        <end position="326"/>
    </location>
</feature>
<protein>
    <submittedName>
        <fullName evidence="4">Plasmid replication initiation protein</fullName>
    </submittedName>
</protein>
<dbReference type="SUPFAM" id="SSF46785">
    <property type="entry name" value="Winged helix' DNA-binding domain"/>
    <property type="match status" value="2"/>
</dbReference>
<evidence type="ECO:0000259" key="3">
    <source>
        <dbReference type="Pfam" id="PF01051"/>
    </source>
</evidence>
<gene>
    <name evidence="4" type="ORF">GGQ01_002800</name>
</gene>
<sequence>MSVTDKATQAPEERKTIVKSNRMVKAKTPFTKLEHRVVASLIAQIDRDQESFGIQRVSLRNIIERAEVSSTEIFRKARDICDRLVEKSVGICTYDEDRGRVYTAYTLFRQCRYVEQEGLIEAKFEEEMRPLLLQLKNRFTMYSLNFFLRLPSRHSMRIYELLKMREDLGAMRISVEEFRETLGLENSYDRFTDLRRLVVEKARHQIKENTDIQFTYRVEREGRTAKWLRFFVQTSGREEDPVEGLAPQMDVNVDTGSETDLRFDVKTWFLKGLSQEEVRGLDQKEIEALHESARSEAKKRHPDGKKSVIASETLRRMEEKWEPGRS</sequence>
<proteinExistence type="inferred from homology"/>
<dbReference type="InterPro" id="IPR000525">
    <property type="entry name" value="Initiator_Rep_WH1"/>
</dbReference>
<dbReference type="InterPro" id="IPR036388">
    <property type="entry name" value="WH-like_DNA-bd_sf"/>
</dbReference>
<evidence type="ECO:0000256" key="1">
    <source>
        <dbReference type="ARBA" id="ARBA00038283"/>
    </source>
</evidence>
<comment type="similarity">
    <text evidence="1">Belongs to the initiator RepB protein family.</text>
</comment>
<dbReference type="AlphaFoldDB" id="A0A9X2UP74"/>
<dbReference type="InterPro" id="IPR036390">
    <property type="entry name" value="WH_DNA-bd_sf"/>
</dbReference>
<evidence type="ECO:0000313" key="5">
    <source>
        <dbReference type="Proteomes" id="UP001155040"/>
    </source>
</evidence>
<dbReference type="Gene3D" id="1.10.10.10">
    <property type="entry name" value="Winged helix-like DNA-binding domain superfamily/Winged helix DNA-binding domain"/>
    <property type="match status" value="2"/>
</dbReference>
<comment type="caution">
    <text evidence="4">The sequence shown here is derived from an EMBL/GenBank/DDBJ whole genome shotgun (WGS) entry which is preliminary data.</text>
</comment>
<evidence type="ECO:0000256" key="2">
    <source>
        <dbReference type="SAM" id="MobiDB-lite"/>
    </source>
</evidence>
<feature type="domain" description="Initiator Rep protein WH1" evidence="3">
    <location>
        <begin position="17"/>
        <end position="163"/>
    </location>
</feature>